<proteinExistence type="predicted"/>
<reference evidence="1" key="2">
    <citation type="journal article" date="2015" name="Fish Shellfish Immunol.">
        <title>Early steps in the European eel (Anguilla anguilla)-Vibrio vulnificus interaction in the gills: Role of the RtxA13 toxin.</title>
        <authorList>
            <person name="Callol A."/>
            <person name="Pajuelo D."/>
            <person name="Ebbesson L."/>
            <person name="Teles M."/>
            <person name="MacKenzie S."/>
            <person name="Amaro C."/>
        </authorList>
    </citation>
    <scope>NUCLEOTIDE SEQUENCE</scope>
</reference>
<dbReference type="AlphaFoldDB" id="A0A0E9UCH0"/>
<protein>
    <submittedName>
        <fullName evidence="1">Uncharacterized protein</fullName>
    </submittedName>
</protein>
<reference evidence="1" key="1">
    <citation type="submission" date="2014-11" db="EMBL/GenBank/DDBJ databases">
        <authorList>
            <person name="Amaro Gonzalez C."/>
        </authorList>
    </citation>
    <scope>NUCLEOTIDE SEQUENCE</scope>
</reference>
<dbReference type="EMBL" id="GBXM01045155">
    <property type="protein sequence ID" value="JAH63422.1"/>
    <property type="molecule type" value="Transcribed_RNA"/>
</dbReference>
<sequence>MHGVAYYDMCTGEEEIRILTQIALFAKYTGTKQSHVYCLKSVHTYRQ</sequence>
<name>A0A0E9UCH0_ANGAN</name>
<organism evidence="1">
    <name type="scientific">Anguilla anguilla</name>
    <name type="common">European freshwater eel</name>
    <name type="synonym">Muraena anguilla</name>
    <dbReference type="NCBI Taxonomy" id="7936"/>
    <lineage>
        <taxon>Eukaryota</taxon>
        <taxon>Metazoa</taxon>
        <taxon>Chordata</taxon>
        <taxon>Craniata</taxon>
        <taxon>Vertebrata</taxon>
        <taxon>Euteleostomi</taxon>
        <taxon>Actinopterygii</taxon>
        <taxon>Neopterygii</taxon>
        <taxon>Teleostei</taxon>
        <taxon>Anguilliformes</taxon>
        <taxon>Anguillidae</taxon>
        <taxon>Anguilla</taxon>
    </lineage>
</organism>
<accession>A0A0E9UCH0</accession>
<evidence type="ECO:0000313" key="1">
    <source>
        <dbReference type="EMBL" id="JAH63422.1"/>
    </source>
</evidence>